<keyword evidence="1" id="KW-0732">Signal</keyword>
<comment type="caution">
    <text evidence="2">The sequence shown here is derived from an EMBL/GenBank/DDBJ whole genome shotgun (WGS) entry which is preliminary data.</text>
</comment>
<dbReference type="Gene3D" id="3.40.190.10">
    <property type="entry name" value="Periplasmic binding protein-like II"/>
    <property type="match status" value="2"/>
</dbReference>
<dbReference type="InterPro" id="IPR006059">
    <property type="entry name" value="SBP"/>
</dbReference>
<name>A0ABX1S784_9PSEU</name>
<dbReference type="PROSITE" id="PS51257">
    <property type="entry name" value="PROKAR_LIPOPROTEIN"/>
    <property type="match status" value="1"/>
</dbReference>
<evidence type="ECO:0000256" key="1">
    <source>
        <dbReference type="SAM" id="SignalP"/>
    </source>
</evidence>
<dbReference type="PANTHER" id="PTHR43649">
    <property type="entry name" value="ARABINOSE-BINDING PROTEIN-RELATED"/>
    <property type="match status" value="1"/>
</dbReference>
<feature type="signal peptide" evidence="1">
    <location>
        <begin position="1"/>
        <end position="22"/>
    </location>
</feature>
<keyword evidence="3" id="KW-1185">Reference proteome</keyword>
<sequence length="450" mass="48006">MRALPSAVLAVLALVLSGCAGAGELGGGGAGVTTVTIAIVSNPQMQDAIKLSPQFEAQNPGIRLKFVSLAENEARAKITASVATGGGEFDAVMISNYETPQWARNGWLVNLQPLINATPGYDSQDFIPAVRNALSYDGNMYSVPFYGESSFLMYRKDLLEQAGLTMPAKPTWQQVRDIAARLDDPSKGLAGICLRGKPGWGEILAPFDTVINTFGGRWYDPQWNAQLQSPEVRQAAQFYVDTVRRYGEPGAPTAGFSECATQFSQGNAAMWYDATVAAGLLEDPTESKVVGKVGFAPAPIVAKDNAGWLYSWSLAIPTTSQHVDAAWKFMSWMTSKDYAKLVGAQLGWARVPPGARLSTYQIPEYQQAAAAFAGPTLAAIGSADQQKPTLQPVPYTGIQFLGIPEFQDLGTRVSQQLSAAIAGQQTVDEALAQAQKYAATVGATYQGEGS</sequence>
<proteinExistence type="predicted"/>
<dbReference type="Proteomes" id="UP000820669">
    <property type="component" value="Unassembled WGS sequence"/>
</dbReference>
<evidence type="ECO:0000313" key="2">
    <source>
        <dbReference type="EMBL" id="NMH96109.1"/>
    </source>
</evidence>
<dbReference type="CDD" id="cd13585">
    <property type="entry name" value="PBP2_TMBP_like"/>
    <property type="match status" value="1"/>
</dbReference>
<feature type="chain" id="PRO_5046089775" evidence="1">
    <location>
        <begin position="23"/>
        <end position="450"/>
    </location>
</feature>
<dbReference type="Pfam" id="PF01547">
    <property type="entry name" value="SBP_bac_1"/>
    <property type="match status" value="1"/>
</dbReference>
<dbReference type="InterPro" id="IPR050490">
    <property type="entry name" value="Bact_solute-bd_prot1"/>
</dbReference>
<dbReference type="EMBL" id="JAAXLA010000002">
    <property type="protein sequence ID" value="NMH96109.1"/>
    <property type="molecule type" value="Genomic_DNA"/>
</dbReference>
<evidence type="ECO:0000313" key="3">
    <source>
        <dbReference type="Proteomes" id="UP000820669"/>
    </source>
</evidence>
<dbReference type="SUPFAM" id="SSF53850">
    <property type="entry name" value="Periplasmic binding protein-like II"/>
    <property type="match status" value="1"/>
</dbReference>
<gene>
    <name evidence="2" type="ORF">HF526_02020</name>
</gene>
<protein>
    <submittedName>
        <fullName evidence="2">Sugar ABC transporter substrate-binding protein</fullName>
    </submittedName>
</protein>
<organism evidence="2 3">
    <name type="scientific">Pseudonocardia acidicola</name>
    <dbReference type="NCBI Taxonomy" id="2724939"/>
    <lineage>
        <taxon>Bacteria</taxon>
        <taxon>Bacillati</taxon>
        <taxon>Actinomycetota</taxon>
        <taxon>Actinomycetes</taxon>
        <taxon>Pseudonocardiales</taxon>
        <taxon>Pseudonocardiaceae</taxon>
        <taxon>Pseudonocardia</taxon>
    </lineage>
</organism>
<accession>A0ABX1S784</accession>
<dbReference type="PANTHER" id="PTHR43649:SF12">
    <property type="entry name" value="DIACETYLCHITOBIOSE BINDING PROTEIN DASA"/>
    <property type="match status" value="1"/>
</dbReference>
<reference evidence="2 3" key="1">
    <citation type="submission" date="2020-04" db="EMBL/GenBank/DDBJ databases">
        <authorList>
            <person name="Klaysubun C."/>
            <person name="Duangmal K."/>
            <person name="Lipun K."/>
        </authorList>
    </citation>
    <scope>NUCLEOTIDE SEQUENCE [LARGE SCALE GENOMIC DNA]</scope>
    <source>
        <strain evidence="2 3">K10HN5</strain>
    </source>
</reference>